<dbReference type="EMBL" id="BGZK01000300">
    <property type="protein sequence ID" value="GBP35224.1"/>
    <property type="molecule type" value="Genomic_DNA"/>
</dbReference>
<dbReference type="Proteomes" id="UP000299102">
    <property type="component" value="Unassembled WGS sequence"/>
</dbReference>
<reference evidence="1 2" key="1">
    <citation type="journal article" date="2019" name="Commun. Biol.">
        <title>The bagworm genome reveals a unique fibroin gene that provides high tensile strength.</title>
        <authorList>
            <person name="Kono N."/>
            <person name="Nakamura H."/>
            <person name="Ohtoshi R."/>
            <person name="Tomita M."/>
            <person name="Numata K."/>
            <person name="Arakawa K."/>
        </authorList>
    </citation>
    <scope>NUCLEOTIDE SEQUENCE [LARGE SCALE GENOMIC DNA]</scope>
</reference>
<comment type="caution">
    <text evidence="1">The sequence shown here is derived from an EMBL/GenBank/DDBJ whole genome shotgun (WGS) entry which is preliminary data.</text>
</comment>
<organism evidence="1 2">
    <name type="scientific">Eumeta variegata</name>
    <name type="common">Bagworm moth</name>
    <name type="synonym">Eumeta japonica</name>
    <dbReference type="NCBI Taxonomy" id="151549"/>
    <lineage>
        <taxon>Eukaryota</taxon>
        <taxon>Metazoa</taxon>
        <taxon>Ecdysozoa</taxon>
        <taxon>Arthropoda</taxon>
        <taxon>Hexapoda</taxon>
        <taxon>Insecta</taxon>
        <taxon>Pterygota</taxon>
        <taxon>Neoptera</taxon>
        <taxon>Endopterygota</taxon>
        <taxon>Lepidoptera</taxon>
        <taxon>Glossata</taxon>
        <taxon>Ditrysia</taxon>
        <taxon>Tineoidea</taxon>
        <taxon>Psychidae</taxon>
        <taxon>Oiketicinae</taxon>
        <taxon>Eumeta</taxon>
    </lineage>
</organism>
<accession>A0A4C1VB86</accession>
<proteinExistence type="predicted"/>
<evidence type="ECO:0000313" key="2">
    <source>
        <dbReference type="Proteomes" id="UP000299102"/>
    </source>
</evidence>
<gene>
    <name evidence="1" type="ORF">EVAR_18350_1</name>
</gene>
<name>A0A4C1VB86_EUMVA</name>
<evidence type="ECO:0000313" key="1">
    <source>
        <dbReference type="EMBL" id="GBP35224.1"/>
    </source>
</evidence>
<protein>
    <submittedName>
        <fullName evidence="1">Uncharacterized protein</fullName>
    </submittedName>
</protein>
<keyword evidence="2" id="KW-1185">Reference proteome</keyword>
<sequence length="93" mass="10414">MAPYSDCASVEDSRVQRLHKKKDCRRMYLGSRHFPLSFPSPSSNSLLELHILPLHRISHSYPRDGQSLIIPLVLRISVGGADHLLPGTFAPPK</sequence>
<dbReference type="AlphaFoldDB" id="A0A4C1VB86"/>